<comment type="caution">
    <text evidence="1">The sequence shown here is derived from an EMBL/GenBank/DDBJ whole genome shotgun (WGS) entry which is preliminary data.</text>
</comment>
<dbReference type="Proteomes" id="UP001147746">
    <property type="component" value="Unassembled WGS sequence"/>
</dbReference>
<evidence type="ECO:0000313" key="1">
    <source>
        <dbReference type="EMBL" id="KAJ5318523.1"/>
    </source>
</evidence>
<proteinExistence type="predicted"/>
<reference evidence="1" key="1">
    <citation type="submission" date="2022-12" db="EMBL/GenBank/DDBJ databases">
        <authorList>
            <person name="Petersen C."/>
        </authorList>
    </citation>
    <scope>NUCLEOTIDE SEQUENCE</scope>
    <source>
        <strain evidence="1">IBT 21472</strain>
    </source>
</reference>
<keyword evidence="2" id="KW-1185">Reference proteome</keyword>
<evidence type="ECO:0000313" key="2">
    <source>
        <dbReference type="Proteomes" id="UP001147746"/>
    </source>
</evidence>
<accession>A0A9W9U554</accession>
<reference evidence="1" key="2">
    <citation type="journal article" date="2023" name="IMA Fungus">
        <title>Comparative genomic study of the Penicillium genus elucidates a diverse pangenome and 15 lateral gene transfer events.</title>
        <authorList>
            <person name="Petersen C."/>
            <person name="Sorensen T."/>
            <person name="Nielsen M.R."/>
            <person name="Sondergaard T.E."/>
            <person name="Sorensen J.L."/>
            <person name="Fitzpatrick D.A."/>
            <person name="Frisvad J.C."/>
            <person name="Nielsen K.L."/>
        </authorList>
    </citation>
    <scope>NUCLEOTIDE SEQUENCE</scope>
    <source>
        <strain evidence="1">IBT 21472</strain>
    </source>
</reference>
<dbReference type="AlphaFoldDB" id="A0A9W9U554"/>
<gene>
    <name evidence="1" type="ORF">N7476_004943</name>
</gene>
<protein>
    <submittedName>
        <fullName evidence="1">Uncharacterized protein</fullName>
    </submittedName>
</protein>
<organism evidence="1 2">
    <name type="scientific">Penicillium atrosanguineum</name>
    <dbReference type="NCBI Taxonomy" id="1132637"/>
    <lineage>
        <taxon>Eukaryota</taxon>
        <taxon>Fungi</taxon>
        <taxon>Dikarya</taxon>
        <taxon>Ascomycota</taxon>
        <taxon>Pezizomycotina</taxon>
        <taxon>Eurotiomycetes</taxon>
        <taxon>Eurotiomycetidae</taxon>
        <taxon>Eurotiales</taxon>
        <taxon>Aspergillaceae</taxon>
        <taxon>Penicillium</taxon>
    </lineage>
</organism>
<dbReference type="EMBL" id="JAPZBO010000004">
    <property type="protein sequence ID" value="KAJ5318523.1"/>
    <property type="molecule type" value="Genomic_DNA"/>
</dbReference>
<name>A0A9W9U554_9EURO</name>
<sequence length="89" mass="9430">MRYTHQISGFASTTSGKGHAVTGVSQLFSDHSPDHGRICCTTLDHNIPRVSYAVAVNDIDPATRQIPIGVMAVSNLVDAGLQTAEATIH</sequence>